<dbReference type="EMBL" id="QNVS01000003">
    <property type="protein sequence ID" value="REC57027.1"/>
    <property type="molecule type" value="Genomic_DNA"/>
</dbReference>
<reference evidence="1 2" key="1">
    <citation type="journal article" date="2006" name="Int. J. Syst. Evol. Microbiol.">
        <title>Chryseobacterium piscium sp. nov., isolated from fish of the South Atlantic Ocean off South Africa.</title>
        <authorList>
            <person name="de Beer H."/>
            <person name="Hugo C.J."/>
            <person name="Jooste P.J."/>
            <person name="Vancanneyt M."/>
            <person name="Coenye T."/>
            <person name="Vandamme P."/>
        </authorList>
    </citation>
    <scope>NUCLEOTIDE SEQUENCE [LARGE SCALE GENOMIC DNA]</scope>
    <source>
        <strain evidence="1 2">CCUG 51923</strain>
    </source>
</reference>
<accession>A0A3D9BU46</accession>
<proteinExistence type="predicted"/>
<keyword evidence="2" id="KW-1185">Reference proteome</keyword>
<sequence>MTSHEKAIYIISELGIAPKKIAEIIKPSLSAVYSKLKGENRNVFTDEDYNLLKNYVLEKSKQIKKL</sequence>
<evidence type="ECO:0000313" key="1">
    <source>
        <dbReference type="EMBL" id="REC57027.1"/>
    </source>
</evidence>
<gene>
    <name evidence="1" type="ORF">DRF62_02390</name>
</gene>
<protein>
    <submittedName>
        <fullName evidence="1">Uncharacterized protein</fullName>
    </submittedName>
</protein>
<comment type="caution">
    <text evidence="1">The sequence shown here is derived from an EMBL/GenBank/DDBJ whole genome shotgun (WGS) entry which is preliminary data.</text>
</comment>
<name>A0A3D9BU46_9FLAO</name>
<dbReference type="AlphaFoldDB" id="A0A3D9BU46"/>
<evidence type="ECO:0000313" key="2">
    <source>
        <dbReference type="Proteomes" id="UP000256512"/>
    </source>
</evidence>
<organism evidence="1 2">
    <name type="scientific">Chryseobacterium piscium</name>
    <dbReference type="NCBI Taxonomy" id="333702"/>
    <lineage>
        <taxon>Bacteria</taxon>
        <taxon>Pseudomonadati</taxon>
        <taxon>Bacteroidota</taxon>
        <taxon>Flavobacteriia</taxon>
        <taxon>Flavobacteriales</taxon>
        <taxon>Weeksellaceae</taxon>
        <taxon>Chryseobacterium group</taxon>
        <taxon>Chryseobacterium</taxon>
    </lineage>
</organism>
<dbReference type="Proteomes" id="UP000256512">
    <property type="component" value="Unassembled WGS sequence"/>
</dbReference>